<comment type="caution">
    <text evidence="1">The sequence shown here is derived from an EMBL/GenBank/DDBJ whole genome shotgun (WGS) entry which is preliminary data.</text>
</comment>
<evidence type="ECO:0000313" key="2">
    <source>
        <dbReference type="Proteomes" id="UP001176961"/>
    </source>
</evidence>
<dbReference type="AlphaFoldDB" id="A0AA36GQ44"/>
<sequence length="81" mass="8949">MFSGIRVSCIFLRQCSTKFEEMRSIKLLLFFVVLLSAMAICDAVSCQIPLVGKGLCDLHCKGHHKKSGHCGSDGVCRCKKK</sequence>
<dbReference type="EMBL" id="CATQJL010000112">
    <property type="protein sequence ID" value="CAJ0596111.1"/>
    <property type="molecule type" value="Genomic_DNA"/>
</dbReference>
<protein>
    <submittedName>
        <fullName evidence="1">Uncharacterized protein</fullName>
    </submittedName>
</protein>
<accession>A0AA36GQ44</accession>
<gene>
    <name evidence="1" type="ORF">CYNAS_LOCUS8094</name>
</gene>
<proteinExistence type="predicted"/>
<organism evidence="1 2">
    <name type="scientific">Cylicocyclus nassatus</name>
    <name type="common">Nematode worm</name>
    <dbReference type="NCBI Taxonomy" id="53992"/>
    <lineage>
        <taxon>Eukaryota</taxon>
        <taxon>Metazoa</taxon>
        <taxon>Ecdysozoa</taxon>
        <taxon>Nematoda</taxon>
        <taxon>Chromadorea</taxon>
        <taxon>Rhabditida</taxon>
        <taxon>Rhabditina</taxon>
        <taxon>Rhabditomorpha</taxon>
        <taxon>Strongyloidea</taxon>
        <taxon>Strongylidae</taxon>
        <taxon>Cylicocyclus</taxon>
    </lineage>
</organism>
<dbReference type="Proteomes" id="UP001176961">
    <property type="component" value="Unassembled WGS sequence"/>
</dbReference>
<name>A0AA36GQ44_CYLNA</name>
<evidence type="ECO:0000313" key="1">
    <source>
        <dbReference type="EMBL" id="CAJ0596111.1"/>
    </source>
</evidence>
<keyword evidence="2" id="KW-1185">Reference proteome</keyword>
<reference evidence="1" key="1">
    <citation type="submission" date="2023-07" db="EMBL/GenBank/DDBJ databases">
        <authorList>
            <consortium name="CYATHOMIX"/>
        </authorList>
    </citation>
    <scope>NUCLEOTIDE SEQUENCE</scope>
    <source>
        <strain evidence="1">N/A</strain>
    </source>
</reference>